<dbReference type="Proteomes" id="UP000613208">
    <property type="component" value="Unassembled WGS sequence"/>
</dbReference>
<evidence type="ECO:0000313" key="2">
    <source>
        <dbReference type="Proteomes" id="UP000613208"/>
    </source>
</evidence>
<gene>
    <name evidence="1" type="ORF">ANBU17_24570</name>
</gene>
<dbReference type="EMBL" id="BLYI01000050">
    <property type="protein sequence ID" value="GFO86110.1"/>
    <property type="molecule type" value="Genomic_DNA"/>
</dbReference>
<dbReference type="AlphaFoldDB" id="A0A916VDS1"/>
<sequence>MKTEKDGRKVEKSYLIENWLTLNKTPFSQWKTETQHKNLLLMCLEIFEEMETELRKEKIPVKMDFREIAEDKEILCTCQVQAAICALFYVLVCEIHPVQVLFSGKDQTLSFTATDGTGETERKADSERLGTSRLLALQYLQSVGYDVKISRSGKKELISVTFQVAGKAVRNRYD</sequence>
<accession>A0A916VDS1</accession>
<keyword evidence="2" id="KW-1185">Reference proteome</keyword>
<dbReference type="RefSeq" id="WP_201311792.1">
    <property type="nucleotide sequence ID" value="NZ_BLYI01000050.1"/>
</dbReference>
<evidence type="ECO:0000313" key="1">
    <source>
        <dbReference type="EMBL" id="GFO86110.1"/>
    </source>
</evidence>
<comment type="caution">
    <text evidence="1">The sequence shown here is derived from an EMBL/GenBank/DDBJ whole genome shotgun (WGS) entry which is preliminary data.</text>
</comment>
<protein>
    <submittedName>
        <fullName evidence="1">Uncharacterized protein</fullName>
    </submittedName>
</protein>
<name>A0A916VDS1_9FIRM</name>
<reference evidence="1" key="1">
    <citation type="submission" date="2020-06" db="EMBL/GenBank/DDBJ databases">
        <title>Characterization of fructooligosaccharide metabolism and fructooligosaccharide-degrading enzymes in human commensal butyrate producers.</title>
        <authorList>
            <person name="Tanno H."/>
            <person name="Fujii T."/>
            <person name="Hirano K."/>
            <person name="Maeno S."/>
            <person name="Tonozuka T."/>
            <person name="Sakamoto M."/>
            <person name="Ohkuma M."/>
            <person name="Tochio T."/>
            <person name="Endo A."/>
        </authorList>
    </citation>
    <scope>NUCLEOTIDE SEQUENCE</scope>
    <source>
        <strain evidence="1">JCM 17466</strain>
    </source>
</reference>
<organism evidence="1 2">
    <name type="scientific">Anaerostipes butyraticus</name>
    <dbReference type="NCBI Taxonomy" id="645466"/>
    <lineage>
        <taxon>Bacteria</taxon>
        <taxon>Bacillati</taxon>
        <taxon>Bacillota</taxon>
        <taxon>Clostridia</taxon>
        <taxon>Lachnospirales</taxon>
        <taxon>Lachnospiraceae</taxon>
        <taxon>Anaerostipes</taxon>
    </lineage>
</organism>
<proteinExistence type="predicted"/>